<dbReference type="Proteomes" id="UP000176494">
    <property type="component" value="Unassembled WGS sequence"/>
</dbReference>
<dbReference type="GO" id="GO:0016757">
    <property type="term" value="F:glycosyltransferase activity"/>
    <property type="evidence" value="ECO:0007669"/>
    <property type="project" value="InterPro"/>
</dbReference>
<reference evidence="4 5" key="1">
    <citation type="journal article" date="2016" name="Nat. Commun.">
        <title>Thousands of microbial genomes shed light on interconnected biogeochemical processes in an aquifer system.</title>
        <authorList>
            <person name="Anantharaman K."/>
            <person name="Brown C.T."/>
            <person name="Hug L.A."/>
            <person name="Sharon I."/>
            <person name="Castelle C.J."/>
            <person name="Probst A.J."/>
            <person name="Thomas B.C."/>
            <person name="Singh A."/>
            <person name="Wilkins M.J."/>
            <person name="Karaoz U."/>
            <person name="Brodie E.L."/>
            <person name="Williams K.H."/>
            <person name="Hubbard S.S."/>
            <person name="Banfield J.F."/>
        </authorList>
    </citation>
    <scope>NUCLEOTIDE SEQUENCE [LARGE SCALE GENOMIC DNA]</scope>
</reference>
<organism evidence="4 5">
    <name type="scientific">Candidatus Vogelbacteria bacterium GWA1_51_14</name>
    <dbReference type="NCBI Taxonomy" id="1802435"/>
    <lineage>
        <taxon>Bacteria</taxon>
        <taxon>Candidatus Vogeliibacteriota</taxon>
    </lineage>
</organism>
<proteinExistence type="predicted"/>
<evidence type="ECO:0000313" key="4">
    <source>
        <dbReference type="EMBL" id="OHA57254.1"/>
    </source>
</evidence>
<comment type="caution">
    <text evidence="4">The sequence shown here is derived from an EMBL/GenBank/DDBJ whole genome shotgun (WGS) entry which is preliminary data.</text>
</comment>
<dbReference type="SUPFAM" id="SSF53756">
    <property type="entry name" value="UDP-Glycosyltransferase/glycogen phosphorylase"/>
    <property type="match status" value="1"/>
</dbReference>
<accession>A0A1G2Q9N9</accession>
<gene>
    <name evidence="4" type="ORF">A2114_02725</name>
</gene>
<dbReference type="Pfam" id="PF13439">
    <property type="entry name" value="Glyco_transf_4"/>
    <property type="match status" value="1"/>
</dbReference>
<dbReference type="STRING" id="1802435.A2114_02725"/>
<dbReference type="PANTHER" id="PTHR46401">
    <property type="entry name" value="GLYCOSYLTRANSFERASE WBBK-RELATED"/>
    <property type="match status" value="1"/>
</dbReference>
<name>A0A1G2Q9N9_9BACT</name>
<dbReference type="Pfam" id="PF00534">
    <property type="entry name" value="Glycos_transf_1"/>
    <property type="match status" value="1"/>
</dbReference>
<dbReference type="InterPro" id="IPR001296">
    <property type="entry name" value="Glyco_trans_1"/>
</dbReference>
<dbReference type="EMBL" id="MHTG01000018">
    <property type="protein sequence ID" value="OHA57254.1"/>
    <property type="molecule type" value="Genomic_DNA"/>
</dbReference>
<evidence type="ECO:0000259" key="2">
    <source>
        <dbReference type="Pfam" id="PF00534"/>
    </source>
</evidence>
<sequence>MSNYRKIKVALMSYAMDNRLAKGTAIYTRELIKHLLDDDRFEFTLVHYDQVADDLYNQAGHAVIMPNTFYSSRWLRQLKWFWQWRHTSFDIIHWFQPRLYPGYWWAPARHKVVTIHGGGQFYYPWYSFTARIFDWILKFFNQAISLAIVGTRQSLVEAITTYGLPATKLVTTYYGGSENFKPLPSAEALAIIKQRYPMIGREFILTVSRLQPHKNINNLIRGYLKLRTDPNIQLQLVIIAQPTEQYQTTYRLARESDYAADIIFIDYVPTADLNYFYSAASVFVFSSLSEGFGLPVVEAMAAGTPVAISNIPVLTEIASEAGNLFSAHDPADIAQVLGRLITNPELAKVKRELGLDRAKLFTWAKTATATKEAYLNLLSHD</sequence>
<evidence type="ECO:0000256" key="1">
    <source>
        <dbReference type="ARBA" id="ARBA00022679"/>
    </source>
</evidence>
<dbReference type="Gene3D" id="3.40.50.2000">
    <property type="entry name" value="Glycogen Phosphorylase B"/>
    <property type="match status" value="2"/>
</dbReference>
<dbReference type="PANTHER" id="PTHR46401:SF2">
    <property type="entry name" value="GLYCOSYLTRANSFERASE WBBK-RELATED"/>
    <property type="match status" value="1"/>
</dbReference>
<evidence type="ECO:0000313" key="5">
    <source>
        <dbReference type="Proteomes" id="UP000176494"/>
    </source>
</evidence>
<feature type="domain" description="Glycosyl transferase family 1" evidence="2">
    <location>
        <begin position="201"/>
        <end position="348"/>
    </location>
</feature>
<dbReference type="GO" id="GO:0009103">
    <property type="term" value="P:lipopolysaccharide biosynthetic process"/>
    <property type="evidence" value="ECO:0007669"/>
    <property type="project" value="TreeGrafter"/>
</dbReference>
<evidence type="ECO:0008006" key="6">
    <source>
        <dbReference type="Google" id="ProtNLM"/>
    </source>
</evidence>
<evidence type="ECO:0000259" key="3">
    <source>
        <dbReference type="Pfam" id="PF13439"/>
    </source>
</evidence>
<dbReference type="CDD" id="cd03809">
    <property type="entry name" value="GT4_MtfB-like"/>
    <property type="match status" value="1"/>
</dbReference>
<dbReference type="InterPro" id="IPR028098">
    <property type="entry name" value="Glyco_trans_4-like_N"/>
</dbReference>
<keyword evidence="1" id="KW-0808">Transferase</keyword>
<protein>
    <recommendedName>
        <fullName evidence="6">Glycosyl transferase family 1 domain-containing protein</fullName>
    </recommendedName>
</protein>
<dbReference type="AlphaFoldDB" id="A0A1G2Q9N9"/>
<feature type="domain" description="Glycosyltransferase subfamily 4-like N-terminal" evidence="3">
    <location>
        <begin position="23"/>
        <end position="173"/>
    </location>
</feature>